<evidence type="ECO:0000256" key="1">
    <source>
        <dbReference type="ARBA" id="ARBA00003217"/>
    </source>
</evidence>
<feature type="domain" description="Peptidase S11 D-Ala-D-Ala carboxypeptidase A C-terminal" evidence="15">
    <location>
        <begin position="273"/>
        <end position="363"/>
    </location>
</feature>
<dbReference type="InterPro" id="IPR037167">
    <property type="entry name" value="Peptidase_S11_C_sf"/>
</dbReference>
<organism evidence="16 17">
    <name type="scientific">Pseudohalocynthiibacter aestuariivivens</name>
    <dbReference type="NCBI Taxonomy" id="1591409"/>
    <lineage>
        <taxon>Bacteria</taxon>
        <taxon>Pseudomonadati</taxon>
        <taxon>Pseudomonadota</taxon>
        <taxon>Alphaproteobacteria</taxon>
        <taxon>Rhodobacterales</taxon>
        <taxon>Paracoccaceae</taxon>
        <taxon>Pseudohalocynthiibacter</taxon>
    </lineage>
</organism>
<keyword evidence="7 14" id="KW-0732">Signal</keyword>
<dbReference type="PRINTS" id="PR00725">
    <property type="entry name" value="DADACBPTASE1"/>
</dbReference>
<evidence type="ECO:0000256" key="5">
    <source>
        <dbReference type="ARBA" id="ARBA00022645"/>
    </source>
</evidence>
<keyword evidence="5 16" id="KW-0121">Carboxypeptidase</keyword>
<accession>A0ABV5JCU1</accession>
<gene>
    <name evidence="16" type="ORF">ACFFUT_05660</name>
</gene>
<name>A0ABV5JCU1_9RHOB</name>
<dbReference type="InterPro" id="IPR012907">
    <property type="entry name" value="Peptidase_S11_C"/>
</dbReference>
<protein>
    <recommendedName>
        <fullName evidence="4">serine-type D-Ala-D-Ala carboxypeptidase</fullName>
        <ecNumber evidence="4">3.4.16.4</ecNumber>
    </recommendedName>
</protein>
<dbReference type="SMART" id="SM00936">
    <property type="entry name" value="PBP5_C"/>
    <property type="match status" value="1"/>
</dbReference>
<dbReference type="Gene3D" id="2.60.410.10">
    <property type="entry name" value="D-Ala-D-Ala carboxypeptidase, C-terminal domain"/>
    <property type="match status" value="1"/>
</dbReference>
<dbReference type="SUPFAM" id="SSF56601">
    <property type="entry name" value="beta-lactamase/transpeptidase-like"/>
    <property type="match status" value="1"/>
</dbReference>
<comment type="pathway">
    <text evidence="2">Cell wall biogenesis; peptidoglycan biosynthesis.</text>
</comment>
<dbReference type="InterPro" id="IPR015956">
    <property type="entry name" value="Peniciliin-bd_prot_C_sf"/>
</dbReference>
<keyword evidence="6" id="KW-0645">Protease</keyword>
<dbReference type="PANTHER" id="PTHR21581">
    <property type="entry name" value="D-ALANYL-D-ALANINE CARBOXYPEPTIDASE"/>
    <property type="match status" value="1"/>
</dbReference>
<dbReference type="InterPro" id="IPR001967">
    <property type="entry name" value="Peptidase_S11_N"/>
</dbReference>
<evidence type="ECO:0000313" key="16">
    <source>
        <dbReference type="EMBL" id="MFB9231269.1"/>
    </source>
</evidence>
<evidence type="ECO:0000256" key="3">
    <source>
        <dbReference type="ARBA" id="ARBA00007164"/>
    </source>
</evidence>
<evidence type="ECO:0000256" key="10">
    <source>
        <dbReference type="ARBA" id="ARBA00022984"/>
    </source>
</evidence>
<dbReference type="GO" id="GO:0004180">
    <property type="term" value="F:carboxypeptidase activity"/>
    <property type="evidence" value="ECO:0007669"/>
    <property type="project" value="UniProtKB-KW"/>
</dbReference>
<comment type="caution">
    <text evidence="16">The sequence shown here is derived from an EMBL/GenBank/DDBJ whole genome shotgun (WGS) entry which is preliminary data.</text>
</comment>
<evidence type="ECO:0000313" key="17">
    <source>
        <dbReference type="Proteomes" id="UP001589683"/>
    </source>
</evidence>
<sequence length="389" mass="42183">MKIPNRLLSFAVLVCTALFFGSAVQAFETRATAAFVLDLKTGTVLMEKQADVPLPPASMSKLMTLNMLFEALRDGRVSMDTQFGVSTRAAAMGGSTMFLNTRDRPTVEDLIQGIIVQSGNDACVVVAEGLGGSEDGFARMMNDRARSLGMNNSSFANSSGWPNPAQRMSMRDLGILAQRLITEFPEYYGYFGQSEFGYDGRSPDNRFNRNPLLSLGIGADGLKTGHTSEAGYGLVGSATQGTRRIVFVISGLASEIDRAEEAERVVNWAFRQFSERKIATEGAQFAEVEVWLGSETRVGLVAPKDFTLLVPALSQDDLTAQVEYRTPIEAPIEQGQQLGELVVSLNGLPDTHLPLVSDRAVERGGFLPLMRTSARVLVRQILGKALGVQ</sequence>
<dbReference type="PANTHER" id="PTHR21581:SF6">
    <property type="entry name" value="TRAFFICKING PROTEIN PARTICLE COMPLEX SUBUNIT 12"/>
    <property type="match status" value="1"/>
</dbReference>
<evidence type="ECO:0000256" key="8">
    <source>
        <dbReference type="ARBA" id="ARBA00022801"/>
    </source>
</evidence>
<evidence type="ECO:0000256" key="4">
    <source>
        <dbReference type="ARBA" id="ARBA00012448"/>
    </source>
</evidence>
<comment type="function">
    <text evidence="1">Removes C-terminal D-alanyl residues from sugar-peptide cell wall precursors.</text>
</comment>
<keyword evidence="8 16" id="KW-0378">Hydrolase</keyword>
<evidence type="ECO:0000259" key="15">
    <source>
        <dbReference type="SMART" id="SM00936"/>
    </source>
</evidence>
<dbReference type="Gene3D" id="3.40.710.10">
    <property type="entry name" value="DD-peptidase/beta-lactamase superfamily"/>
    <property type="match status" value="1"/>
</dbReference>
<evidence type="ECO:0000256" key="2">
    <source>
        <dbReference type="ARBA" id="ARBA00004752"/>
    </source>
</evidence>
<keyword evidence="10" id="KW-0573">Peptidoglycan synthesis</keyword>
<dbReference type="RefSeq" id="WP_213888937.1">
    <property type="nucleotide sequence ID" value="NZ_JAGFNU010000005.1"/>
</dbReference>
<dbReference type="Proteomes" id="UP001589683">
    <property type="component" value="Unassembled WGS sequence"/>
</dbReference>
<dbReference type="SUPFAM" id="SSF69189">
    <property type="entry name" value="Penicillin-binding protein associated domain"/>
    <property type="match status" value="1"/>
</dbReference>
<evidence type="ECO:0000256" key="13">
    <source>
        <dbReference type="RuleBase" id="RU004016"/>
    </source>
</evidence>
<dbReference type="EMBL" id="JBHMEA010000016">
    <property type="protein sequence ID" value="MFB9231269.1"/>
    <property type="molecule type" value="Genomic_DNA"/>
</dbReference>
<reference evidence="16 17" key="1">
    <citation type="submission" date="2024-09" db="EMBL/GenBank/DDBJ databases">
        <authorList>
            <person name="Sun Q."/>
            <person name="Mori K."/>
        </authorList>
    </citation>
    <scope>NUCLEOTIDE SEQUENCE [LARGE SCALE GENOMIC DNA]</scope>
    <source>
        <strain evidence="16 17">CECT 8726</strain>
    </source>
</reference>
<dbReference type="Pfam" id="PF07943">
    <property type="entry name" value="PBP5_C"/>
    <property type="match status" value="1"/>
</dbReference>
<comment type="catalytic activity">
    <reaction evidence="12">
        <text>Preferential cleavage: (Ac)2-L-Lys-D-Ala-|-D-Ala. Also transpeptidation of peptidyl-alanyl moieties that are N-acyl substituents of D-alanine.</text>
        <dbReference type="EC" id="3.4.16.4"/>
    </reaction>
</comment>
<evidence type="ECO:0000256" key="9">
    <source>
        <dbReference type="ARBA" id="ARBA00022960"/>
    </source>
</evidence>
<proteinExistence type="inferred from homology"/>
<feature type="signal peptide" evidence="14">
    <location>
        <begin position="1"/>
        <end position="26"/>
    </location>
</feature>
<evidence type="ECO:0000256" key="12">
    <source>
        <dbReference type="ARBA" id="ARBA00034000"/>
    </source>
</evidence>
<dbReference type="InterPro" id="IPR012338">
    <property type="entry name" value="Beta-lactam/transpept-like"/>
</dbReference>
<dbReference type="Pfam" id="PF00768">
    <property type="entry name" value="Peptidase_S11"/>
    <property type="match status" value="1"/>
</dbReference>
<feature type="chain" id="PRO_5045100873" description="serine-type D-Ala-D-Ala carboxypeptidase" evidence="14">
    <location>
        <begin position="27"/>
        <end position="389"/>
    </location>
</feature>
<keyword evidence="11" id="KW-0961">Cell wall biogenesis/degradation</keyword>
<dbReference type="EC" id="3.4.16.4" evidence="4"/>
<evidence type="ECO:0000256" key="6">
    <source>
        <dbReference type="ARBA" id="ARBA00022670"/>
    </source>
</evidence>
<evidence type="ECO:0000256" key="7">
    <source>
        <dbReference type="ARBA" id="ARBA00022729"/>
    </source>
</evidence>
<keyword evidence="17" id="KW-1185">Reference proteome</keyword>
<comment type="similarity">
    <text evidence="3 13">Belongs to the peptidase S11 family.</text>
</comment>
<dbReference type="InterPro" id="IPR018044">
    <property type="entry name" value="Peptidase_S11"/>
</dbReference>
<evidence type="ECO:0000256" key="14">
    <source>
        <dbReference type="SAM" id="SignalP"/>
    </source>
</evidence>
<evidence type="ECO:0000256" key="11">
    <source>
        <dbReference type="ARBA" id="ARBA00023316"/>
    </source>
</evidence>
<keyword evidence="9" id="KW-0133">Cell shape</keyword>